<keyword evidence="2" id="KW-0238">DNA-binding</keyword>
<feature type="domain" description="HTH araC/xylS-type" evidence="4">
    <location>
        <begin position="223"/>
        <end position="321"/>
    </location>
</feature>
<dbReference type="InterPro" id="IPR018060">
    <property type="entry name" value="HTH_AraC"/>
</dbReference>
<dbReference type="PANTHER" id="PTHR46796:SF6">
    <property type="entry name" value="ARAC SUBFAMILY"/>
    <property type="match status" value="1"/>
</dbReference>
<evidence type="ECO:0000313" key="5">
    <source>
        <dbReference type="EMBL" id="RIX80539.1"/>
    </source>
</evidence>
<dbReference type="PRINTS" id="PR00032">
    <property type="entry name" value="HTHARAC"/>
</dbReference>
<dbReference type="InterPro" id="IPR009057">
    <property type="entry name" value="Homeodomain-like_sf"/>
</dbReference>
<dbReference type="AlphaFoldDB" id="A0A9X8GVS9"/>
<accession>A0A9X8GVS9</accession>
<dbReference type="Pfam" id="PF12833">
    <property type="entry name" value="HTH_18"/>
    <property type="match status" value="1"/>
</dbReference>
<proteinExistence type="predicted"/>
<dbReference type="PROSITE" id="PS00041">
    <property type="entry name" value="HTH_ARAC_FAMILY_1"/>
    <property type="match status" value="1"/>
</dbReference>
<dbReference type="InterPro" id="IPR020449">
    <property type="entry name" value="Tscrpt_reg_AraC-type_HTH"/>
</dbReference>
<protein>
    <submittedName>
        <fullName evidence="5">AraC family transcriptional regulator</fullName>
    </submittedName>
</protein>
<keyword evidence="6" id="KW-1185">Reference proteome</keyword>
<sequence>MRAMRAGRTREETPMNAIAPAPSHAAPHFAPDIIAAGTGARPHYLVTGGDQLFAARWQQEACWLPFHGAAHHVLVLHENGSTAVRKYERGKLVASRSRLGTVSFIPCDGTEWEIGGRCGVVHLYIGQALIARVAAEEDLGPAVEIDPFFAIRDPWLQGFFQMLVSEVELYGTVPMSPDSLLLSQSQHLLAHHLVRRHSASGRGVLPRTEGMRRQPTLTPRQLRRVTEHIDAHLATPLGLADLAGLVHLSQDHFIRSFKAASGMAPYQYLLRRRLEGAAELLRTSDLPVEAVAQRMGFGSPAYFSTRFRAFLGVAPSAYRRMR</sequence>
<dbReference type="OrthoDB" id="3631840at2"/>
<organism evidence="5 6">
    <name type="scientific">Acidovorax cavernicola</name>
    <dbReference type="NCBI Taxonomy" id="1675792"/>
    <lineage>
        <taxon>Bacteria</taxon>
        <taxon>Pseudomonadati</taxon>
        <taxon>Pseudomonadota</taxon>
        <taxon>Betaproteobacteria</taxon>
        <taxon>Burkholderiales</taxon>
        <taxon>Comamonadaceae</taxon>
        <taxon>Acidovorax</taxon>
    </lineage>
</organism>
<evidence type="ECO:0000256" key="2">
    <source>
        <dbReference type="ARBA" id="ARBA00023125"/>
    </source>
</evidence>
<evidence type="ECO:0000313" key="6">
    <source>
        <dbReference type="Proteomes" id="UP000265619"/>
    </source>
</evidence>
<dbReference type="InterPro" id="IPR050204">
    <property type="entry name" value="AraC_XylS_family_regulators"/>
</dbReference>
<name>A0A9X8GVS9_9BURK</name>
<keyword evidence="1" id="KW-0805">Transcription regulation</keyword>
<dbReference type="SMART" id="SM00342">
    <property type="entry name" value="HTH_ARAC"/>
    <property type="match status" value="1"/>
</dbReference>
<gene>
    <name evidence="5" type="ORF">D3H34_12040</name>
</gene>
<evidence type="ECO:0000259" key="4">
    <source>
        <dbReference type="PROSITE" id="PS01124"/>
    </source>
</evidence>
<dbReference type="SUPFAM" id="SSF46689">
    <property type="entry name" value="Homeodomain-like"/>
    <property type="match status" value="2"/>
</dbReference>
<keyword evidence="3" id="KW-0804">Transcription</keyword>
<dbReference type="InterPro" id="IPR018062">
    <property type="entry name" value="HTH_AraC-typ_CS"/>
</dbReference>
<dbReference type="Gene3D" id="1.10.10.60">
    <property type="entry name" value="Homeodomain-like"/>
    <property type="match status" value="2"/>
</dbReference>
<dbReference type="GO" id="GO:0043565">
    <property type="term" value="F:sequence-specific DNA binding"/>
    <property type="evidence" value="ECO:0007669"/>
    <property type="project" value="InterPro"/>
</dbReference>
<reference evidence="5 6" key="1">
    <citation type="submission" date="2018-09" db="EMBL/GenBank/DDBJ databases">
        <title>Acidovorax cavernicola nov. sp. isolated from Gruta de las Maravillas (Aracena, Spain).</title>
        <authorList>
            <person name="Jurado V."/>
            <person name="Gutierrez-Patricio S."/>
            <person name="Gonzalez-Pimentel J.L."/>
            <person name="Miller A.Z."/>
            <person name="Laiz L."/>
            <person name="Saiz-Jimenez C."/>
        </authorList>
    </citation>
    <scope>NUCLEOTIDE SEQUENCE [LARGE SCALE GENOMIC DNA]</scope>
    <source>
        <strain evidence="5 6">1011MAR4D40.2</strain>
    </source>
</reference>
<dbReference type="Proteomes" id="UP000265619">
    <property type="component" value="Unassembled WGS sequence"/>
</dbReference>
<evidence type="ECO:0000256" key="1">
    <source>
        <dbReference type="ARBA" id="ARBA00023015"/>
    </source>
</evidence>
<dbReference type="PROSITE" id="PS01124">
    <property type="entry name" value="HTH_ARAC_FAMILY_2"/>
    <property type="match status" value="1"/>
</dbReference>
<dbReference type="EMBL" id="QXMN01000012">
    <property type="protein sequence ID" value="RIX80539.1"/>
    <property type="molecule type" value="Genomic_DNA"/>
</dbReference>
<evidence type="ECO:0000256" key="3">
    <source>
        <dbReference type="ARBA" id="ARBA00023163"/>
    </source>
</evidence>
<comment type="caution">
    <text evidence="5">The sequence shown here is derived from an EMBL/GenBank/DDBJ whole genome shotgun (WGS) entry which is preliminary data.</text>
</comment>
<dbReference type="GO" id="GO:0003700">
    <property type="term" value="F:DNA-binding transcription factor activity"/>
    <property type="evidence" value="ECO:0007669"/>
    <property type="project" value="InterPro"/>
</dbReference>
<dbReference type="PANTHER" id="PTHR46796">
    <property type="entry name" value="HTH-TYPE TRANSCRIPTIONAL ACTIVATOR RHAS-RELATED"/>
    <property type="match status" value="1"/>
</dbReference>